<keyword evidence="2" id="KW-1185">Reference proteome</keyword>
<proteinExistence type="predicted"/>
<dbReference type="InParanoid" id="A0A3N7FL68"/>
<protein>
    <submittedName>
        <fullName evidence="1">Uncharacterized protein</fullName>
    </submittedName>
</protein>
<dbReference type="AlphaFoldDB" id="A0A3N7FL68"/>
<name>A0A3N7FL68_POPTR</name>
<evidence type="ECO:0000313" key="2">
    <source>
        <dbReference type="Proteomes" id="UP000006729"/>
    </source>
</evidence>
<organism evidence="1 2">
    <name type="scientific">Populus trichocarpa</name>
    <name type="common">Western balsam poplar</name>
    <name type="synonym">Populus balsamifera subsp. trichocarpa</name>
    <dbReference type="NCBI Taxonomy" id="3694"/>
    <lineage>
        <taxon>Eukaryota</taxon>
        <taxon>Viridiplantae</taxon>
        <taxon>Streptophyta</taxon>
        <taxon>Embryophyta</taxon>
        <taxon>Tracheophyta</taxon>
        <taxon>Spermatophyta</taxon>
        <taxon>Magnoliopsida</taxon>
        <taxon>eudicotyledons</taxon>
        <taxon>Gunneridae</taxon>
        <taxon>Pentapetalae</taxon>
        <taxon>rosids</taxon>
        <taxon>fabids</taxon>
        <taxon>Malpighiales</taxon>
        <taxon>Salicaceae</taxon>
        <taxon>Saliceae</taxon>
        <taxon>Populus</taxon>
    </lineage>
</organism>
<gene>
    <name evidence="1" type="ORF">POPTR_010G065732</name>
</gene>
<accession>A0A3N7FL68</accession>
<reference evidence="1 2" key="1">
    <citation type="journal article" date="2006" name="Science">
        <title>The genome of black cottonwood, Populus trichocarpa (Torr. &amp; Gray).</title>
        <authorList>
            <person name="Tuskan G.A."/>
            <person name="Difazio S."/>
            <person name="Jansson S."/>
            <person name="Bohlmann J."/>
            <person name="Grigoriev I."/>
            <person name="Hellsten U."/>
            <person name="Putnam N."/>
            <person name="Ralph S."/>
            <person name="Rombauts S."/>
            <person name="Salamov A."/>
            <person name="Schein J."/>
            <person name="Sterck L."/>
            <person name="Aerts A."/>
            <person name="Bhalerao R.R."/>
            <person name="Bhalerao R.P."/>
            <person name="Blaudez D."/>
            <person name="Boerjan W."/>
            <person name="Brun A."/>
            <person name="Brunner A."/>
            <person name="Busov V."/>
            <person name="Campbell M."/>
            <person name="Carlson J."/>
            <person name="Chalot M."/>
            <person name="Chapman J."/>
            <person name="Chen G.L."/>
            <person name="Cooper D."/>
            <person name="Coutinho P.M."/>
            <person name="Couturier J."/>
            <person name="Covert S."/>
            <person name="Cronk Q."/>
            <person name="Cunningham R."/>
            <person name="Davis J."/>
            <person name="Degroeve S."/>
            <person name="Dejardin A."/>
            <person name="Depamphilis C."/>
            <person name="Detter J."/>
            <person name="Dirks B."/>
            <person name="Dubchak I."/>
            <person name="Duplessis S."/>
            <person name="Ehlting J."/>
            <person name="Ellis B."/>
            <person name="Gendler K."/>
            <person name="Goodstein D."/>
            <person name="Gribskov M."/>
            <person name="Grimwood J."/>
            <person name="Groover A."/>
            <person name="Gunter L."/>
            <person name="Hamberger B."/>
            <person name="Heinze B."/>
            <person name="Helariutta Y."/>
            <person name="Henrissat B."/>
            <person name="Holligan D."/>
            <person name="Holt R."/>
            <person name="Huang W."/>
            <person name="Islam-Faridi N."/>
            <person name="Jones S."/>
            <person name="Jones-Rhoades M."/>
            <person name="Jorgensen R."/>
            <person name="Joshi C."/>
            <person name="Kangasjarvi J."/>
            <person name="Karlsson J."/>
            <person name="Kelleher C."/>
            <person name="Kirkpatrick R."/>
            <person name="Kirst M."/>
            <person name="Kohler A."/>
            <person name="Kalluri U."/>
            <person name="Larimer F."/>
            <person name="Leebens-Mack J."/>
            <person name="Leple J.C."/>
            <person name="Locascio P."/>
            <person name="Lou Y."/>
            <person name="Lucas S."/>
            <person name="Martin F."/>
            <person name="Montanini B."/>
            <person name="Napoli C."/>
            <person name="Nelson D.R."/>
            <person name="Nelson C."/>
            <person name="Nieminen K."/>
            <person name="Nilsson O."/>
            <person name="Pereda V."/>
            <person name="Peter G."/>
            <person name="Philippe R."/>
            <person name="Pilate G."/>
            <person name="Poliakov A."/>
            <person name="Razumovskaya J."/>
            <person name="Richardson P."/>
            <person name="Rinaldi C."/>
            <person name="Ritland K."/>
            <person name="Rouze P."/>
            <person name="Ryaboy D."/>
            <person name="Schmutz J."/>
            <person name="Schrader J."/>
            <person name="Segerman B."/>
            <person name="Shin H."/>
            <person name="Siddiqui A."/>
            <person name="Sterky F."/>
            <person name="Terry A."/>
            <person name="Tsai C.J."/>
            <person name="Uberbacher E."/>
            <person name="Unneberg P."/>
            <person name="Vahala J."/>
            <person name="Wall K."/>
            <person name="Wessler S."/>
            <person name="Yang G."/>
            <person name="Yin T."/>
            <person name="Douglas C."/>
            <person name="Marra M."/>
            <person name="Sandberg G."/>
            <person name="Van de Peer Y."/>
            <person name="Rokhsar D."/>
        </authorList>
    </citation>
    <scope>NUCLEOTIDE SEQUENCE [LARGE SCALE GENOMIC DNA]</scope>
    <source>
        <strain evidence="2">cv. Nisqually</strain>
    </source>
</reference>
<dbReference type="Proteomes" id="UP000006729">
    <property type="component" value="Chromosome 10"/>
</dbReference>
<evidence type="ECO:0000313" key="1">
    <source>
        <dbReference type="EMBL" id="RQO96343.1"/>
    </source>
</evidence>
<sequence length="178" mass="19641">MMVCRQIRVGDTLLYNLYFSPVILQQLSSSLCYQSINLHGSSDSSRRENLAKTMMDLDSVSVTSDPRINQNPALHLLKKKDPPFFSTTFHSKSGNNSFLTLIASNIVLMTTLISANSNSCIYFSTLLSMLRHPTLASPFKACATTLSVLSSGVALHALSIKLSLNTNPFSYLKTRFPV</sequence>
<dbReference type="EMBL" id="CM009299">
    <property type="protein sequence ID" value="RQO96343.1"/>
    <property type="molecule type" value="Genomic_DNA"/>
</dbReference>